<evidence type="ECO:0000313" key="3">
    <source>
        <dbReference type="Proteomes" id="UP001148838"/>
    </source>
</evidence>
<keyword evidence="1" id="KW-0812">Transmembrane</keyword>
<dbReference type="EMBL" id="JAJSOF020000019">
    <property type="protein sequence ID" value="KAJ4438079.1"/>
    <property type="molecule type" value="Genomic_DNA"/>
</dbReference>
<proteinExistence type="predicted"/>
<gene>
    <name evidence="2" type="ORF">ANN_14018</name>
</gene>
<evidence type="ECO:0000256" key="1">
    <source>
        <dbReference type="SAM" id="Phobius"/>
    </source>
</evidence>
<dbReference type="PANTHER" id="PTHR46114:SF1">
    <property type="entry name" value="ZAD DOMAIN-CONTAINING PROTEIN"/>
    <property type="match status" value="1"/>
</dbReference>
<dbReference type="Proteomes" id="UP001148838">
    <property type="component" value="Unassembled WGS sequence"/>
</dbReference>
<dbReference type="PANTHER" id="PTHR46114">
    <property type="entry name" value="APPLE DOMAIN-CONTAINING PROTEIN"/>
    <property type="match status" value="1"/>
</dbReference>
<accession>A0ABQ8SW58</accession>
<organism evidence="2 3">
    <name type="scientific">Periplaneta americana</name>
    <name type="common">American cockroach</name>
    <name type="synonym">Blatta americana</name>
    <dbReference type="NCBI Taxonomy" id="6978"/>
    <lineage>
        <taxon>Eukaryota</taxon>
        <taxon>Metazoa</taxon>
        <taxon>Ecdysozoa</taxon>
        <taxon>Arthropoda</taxon>
        <taxon>Hexapoda</taxon>
        <taxon>Insecta</taxon>
        <taxon>Pterygota</taxon>
        <taxon>Neoptera</taxon>
        <taxon>Polyneoptera</taxon>
        <taxon>Dictyoptera</taxon>
        <taxon>Blattodea</taxon>
        <taxon>Blattoidea</taxon>
        <taxon>Blattidae</taxon>
        <taxon>Blattinae</taxon>
        <taxon>Periplaneta</taxon>
    </lineage>
</organism>
<name>A0ABQ8SW58_PERAM</name>
<keyword evidence="1" id="KW-0472">Membrane</keyword>
<keyword evidence="1" id="KW-1133">Transmembrane helix</keyword>
<reference evidence="2 3" key="1">
    <citation type="journal article" date="2022" name="Allergy">
        <title>Genome assembly and annotation of Periplaneta americana reveal a comprehensive cockroach allergen profile.</title>
        <authorList>
            <person name="Wang L."/>
            <person name="Xiong Q."/>
            <person name="Saelim N."/>
            <person name="Wang L."/>
            <person name="Nong W."/>
            <person name="Wan A.T."/>
            <person name="Shi M."/>
            <person name="Liu X."/>
            <person name="Cao Q."/>
            <person name="Hui J.H.L."/>
            <person name="Sookrung N."/>
            <person name="Leung T.F."/>
            <person name="Tungtrongchitr A."/>
            <person name="Tsui S.K.W."/>
        </authorList>
    </citation>
    <scope>NUCLEOTIDE SEQUENCE [LARGE SCALE GENOMIC DNA]</scope>
    <source>
        <strain evidence="2">PWHHKU_190912</strain>
    </source>
</reference>
<protein>
    <submittedName>
        <fullName evidence="2">Uncharacterized protein</fullName>
    </submittedName>
</protein>
<comment type="caution">
    <text evidence="2">The sequence shown here is derived from an EMBL/GenBank/DDBJ whole genome shotgun (WGS) entry which is preliminary data.</text>
</comment>
<evidence type="ECO:0000313" key="2">
    <source>
        <dbReference type="EMBL" id="KAJ4438079.1"/>
    </source>
</evidence>
<sequence>MREKLPSKYGVHSEVRRVRGYPRTLEVRTDTCGNAVFTMKETEESALNAFKEVVKKFIGNVKDPLYKEIVENMLDKFKVFGCNMNLKLHFLMTHIDYFPANYEPSAKSKVKCYTGSKRVRRKRKITYCSTYLASSVLVIIDAITSVAVNDDIFSLFSVDGIGDSEMLFDEMRPRIRHRLSDICLTAGKNLGKNPTRIEFSVKRPGFGFQALRNFKVRNRPTK</sequence>
<keyword evidence="3" id="KW-1185">Reference proteome</keyword>
<feature type="transmembrane region" description="Helical" evidence="1">
    <location>
        <begin position="125"/>
        <end position="148"/>
    </location>
</feature>